<protein>
    <recommendedName>
        <fullName evidence="5">3-hydroxyisobutyrate dehydrogenase protein</fullName>
    </recommendedName>
</protein>
<dbReference type="Proteomes" id="UP001305779">
    <property type="component" value="Unassembled WGS sequence"/>
</dbReference>
<feature type="region of interest" description="Disordered" evidence="1">
    <location>
        <begin position="31"/>
        <end position="83"/>
    </location>
</feature>
<sequence length="830" mass="93975">MVVWPANPFLIHGLQGALEGALRTRLNCDFKDSMQEPPRHGGGRLPGQAPEMPRDTINHAGPRQFSNPAPGSPGEHPPKSVSLANYRNLSHPATKYRWEYPNAHLRPQNEYVPDGPHFHRDYMGRAKEKWFRDDRYISPYDGRAKPLCVQTTDEIYRLPNTSTHLRTFMRNTSPFMLRIARWPSNHFDYINENTPGSDYWWAAAKWLPATAALTVMLMFPGNASGQERNGGRYDRFPYKFYNYPKAARNTSEDDRLTVGGRRVDEVINPEIKRALRPRYLCVLSSEDKVTRINTEDWERDNKGKPLEYVFIAYTADQFGDTDSDITALHAIAKRATRAVGLNAYWVGCSCMPGNDDEIEQDVYRISDVIRGAHSLIIAVGPSNKEPAPSFDLQLEQWGKRMWTWPEVLLSPGDSIDVYSRENNEVINITKRQFAQTVWKDAEVSRQLIDHYEGSIILGRLELVTLALQCLHGRQTSQHLPGDKSYALMGLMRLRPKIDKSDSAFQAFARLSLANDSDMLLERLISTLPRDPKQHWSSMDDAWNSKLWDIYPTCQIAGIGHDDTVIIDGLRGANVRWKSFEVVRSEVRANFKRTFTLFLQHSAPLFFYIAIGLLAGGSAMRSTNKTAADTYMFIGVVFIIYSLIAIIGAPFFVKVLYGGKFWQTQPWLFGFEGYLPITTIEKQIFGTNLGRLSWAPYSSPLSRHKKNAHDECIGIDPTTDPSTKNLVQAAVHAQPGEMRIFTIVDTGNMEVTMFQAVRPPVAFLLAGEEGGMQRAVGVSYEWETQTCYRETVMRMPTVTKDLMSQVNRVRFGLKREMGAVRPVGGGANQAV</sequence>
<feature type="transmembrane region" description="Helical" evidence="2">
    <location>
        <begin position="630"/>
        <end position="652"/>
    </location>
</feature>
<keyword evidence="2" id="KW-0472">Membrane</keyword>
<feature type="transmembrane region" description="Helical" evidence="2">
    <location>
        <begin position="596"/>
        <end position="618"/>
    </location>
</feature>
<evidence type="ECO:0000256" key="1">
    <source>
        <dbReference type="SAM" id="MobiDB-lite"/>
    </source>
</evidence>
<keyword evidence="2" id="KW-1133">Transmembrane helix</keyword>
<proteinExistence type="predicted"/>
<dbReference type="EMBL" id="JAXOVC010000002">
    <property type="protein sequence ID" value="KAK4505838.1"/>
    <property type="molecule type" value="Genomic_DNA"/>
</dbReference>
<gene>
    <name evidence="3" type="ORF">PRZ48_003803</name>
</gene>
<evidence type="ECO:0000313" key="4">
    <source>
        <dbReference type="Proteomes" id="UP001305779"/>
    </source>
</evidence>
<comment type="caution">
    <text evidence="3">The sequence shown here is derived from an EMBL/GenBank/DDBJ whole genome shotgun (WGS) entry which is preliminary data.</text>
</comment>
<evidence type="ECO:0008006" key="5">
    <source>
        <dbReference type="Google" id="ProtNLM"/>
    </source>
</evidence>
<name>A0ABR0EYB1_ZASCE</name>
<organism evidence="3 4">
    <name type="scientific">Zasmidium cellare</name>
    <name type="common">Wine cellar mold</name>
    <name type="synonym">Racodium cellare</name>
    <dbReference type="NCBI Taxonomy" id="395010"/>
    <lineage>
        <taxon>Eukaryota</taxon>
        <taxon>Fungi</taxon>
        <taxon>Dikarya</taxon>
        <taxon>Ascomycota</taxon>
        <taxon>Pezizomycotina</taxon>
        <taxon>Dothideomycetes</taxon>
        <taxon>Dothideomycetidae</taxon>
        <taxon>Mycosphaerellales</taxon>
        <taxon>Mycosphaerellaceae</taxon>
        <taxon>Zasmidium</taxon>
    </lineage>
</organism>
<evidence type="ECO:0000313" key="3">
    <source>
        <dbReference type="EMBL" id="KAK4505838.1"/>
    </source>
</evidence>
<accession>A0ABR0EYB1</accession>
<keyword evidence="2" id="KW-0812">Transmembrane</keyword>
<keyword evidence="4" id="KW-1185">Reference proteome</keyword>
<reference evidence="3 4" key="1">
    <citation type="journal article" date="2023" name="G3 (Bethesda)">
        <title>A chromosome-level genome assembly of Zasmidium syzygii isolated from banana leaves.</title>
        <authorList>
            <person name="van Westerhoven A.C."/>
            <person name="Mehrabi R."/>
            <person name="Talebi R."/>
            <person name="Steentjes M.B.F."/>
            <person name="Corcolon B."/>
            <person name="Chong P.A."/>
            <person name="Kema G.H.J."/>
            <person name="Seidl M.F."/>
        </authorList>
    </citation>
    <scope>NUCLEOTIDE SEQUENCE [LARGE SCALE GENOMIC DNA]</scope>
    <source>
        <strain evidence="3 4">P124</strain>
    </source>
</reference>
<evidence type="ECO:0000256" key="2">
    <source>
        <dbReference type="SAM" id="Phobius"/>
    </source>
</evidence>